<evidence type="ECO:0000313" key="4">
    <source>
        <dbReference type="EMBL" id="ADH63875.1"/>
    </source>
</evidence>
<dbReference type="RefSeq" id="WP_013158427.1">
    <property type="nucleotide sequence ID" value="NC_014212.1"/>
</dbReference>
<keyword evidence="5" id="KW-1185">Reference proteome</keyword>
<dbReference type="PANTHER" id="PTHR10584:SF167">
    <property type="entry name" value="PFKB DOMAIN PROTEIN"/>
    <property type="match status" value="1"/>
</dbReference>
<dbReference type="InterPro" id="IPR011611">
    <property type="entry name" value="PfkB_dom"/>
</dbReference>
<keyword evidence="1" id="KW-0808">Transferase</keyword>
<dbReference type="GO" id="GO:0016301">
    <property type="term" value="F:kinase activity"/>
    <property type="evidence" value="ECO:0007669"/>
    <property type="project" value="UniProtKB-KW"/>
</dbReference>
<evidence type="ECO:0000259" key="3">
    <source>
        <dbReference type="Pfam" id="PF00294"/>
    </source>
</evidence>
<dbReference type="CDD" id="cd01166">
    <property type="entry name" value="KdgK"/>
    <property type="match status" value="1"/>
</dbReference>
<keyword evidence="2" id="KW-0418">Kinase</keyword>
<dbReference type="EMBL" id="CP002042">
    <property type="protein sequence ID" value="ADH63875.1"/>
    <property type="molecule type" value="Genomic_DNA"/>
</dbReference>
<evidence type="ECO:0000256" key="2">
    <source>
        <dbReference type="ARBA" id="ARBA00022777"/>
    </source>
</evidence>
<protein>
    <submittedName>
        <fullName evidence="4">PfkB domain protein</fullName>
    </submittedName>
</protein>
<organism evidence="4 5">
    <name type="scientific">Allomeiothermus silvanus (strain ATCC 700542 / DSM 9946 / NBRC 106475 / NCIMB 13440 / VI-R2)</name>
    <name type="common">Thermus silvanus</name>
    <dbReference type="NCBI Taxonomy" id="526227"/>
    <lineage>
        <taxon>Bacteria</taxon>
        <taxon>Thermotogati</taxon>
        <taxon>Deinococcota</taxon>
        <taxon>Deinococci</taxon>
        <taxon>Thermales</taxon>
        <taxon>Thermaceae</taxon>
        <taxon>Allomeiothermus</taxon>
    </lineage>
</organism>
<evidence type="ECO:0000256" key="1">
    <source>
        <dbReference type="ARBA" id="ARBA00022679"/>
    </source>
</evidence>
<dbReference type="Pfam" id="PF00294">
    <property type="entry name" value="PfkB"/>
    <property type="match status" value="1"/>
</dbReference>
<dbReference type="SUPFAM" id="SSF53613">
    <property type="entry name" value="Ribokinase-like"/>
    <property type="match status" value="1"/>
</dbReference>
<dbReference type="OrthoDB" id="9813569at2"/>
<dbReference type="Proteomes" id="UP000001916">
    <property type="component" value="Chromosome"/>
</dbReference>
<proteinExistence type="predicted"/>
<gene>
    <name evidence="4" type="ordered locus">Mesil_2001</name>
</gene>
<dbReference type="Gene3D" id="3.40.1190.20">
    <property type="match status" value="1"/>
</dbReference>
<accession>D7BH22</accession>
<dbReference type="HOGENOM" id="CLU_027634_6_0_0"/>
<dbReference type="AlphaFoldDB" id="D7BH22"/>
<evidence type="ECO:0000313" key="5">
    <source>
        <dbReference type="Proteomes" id="UP000001916"/>
    </source>
</evidence>
<dbReference type="eggNOG" id="COG0524">
    <property type="taxonomic scope" value="Bacteria"/>
</dbReference>
<sequence>MTKPYYRPLVAVGDLTWDVLAKPDHPLLPGGDTTGRVQLAGGGSSANLAVWAARVGYPTAFVGKVGRDRFGAFAVEELEAERVKPHVIWSETRPTGVILVFIDASGERSNLTSQGADFDLLPDELPREILKSAGHVHTTAWSLFTDPPRQAAIKAAQIAKEAGATVSFDPGSYQMILQLGPRRFRQILHELPIDFLFPNLEEGRALTGATDPDEVLEALVELYPDATVSLKLGPKGALIAEKGRIIRLEATADVAVDATGAGDAFGGAFLGHYLRSRDVEAAGKLAVQVAGWVVARFGARGRVDADLEQRLRVHGVNPPWA</sequence>
<reference evidence="4 5" key="1">
    <citation type="journal article" date="2010" name="Stand. Genomic Sci.">
        <title>Complete genome sequence of Meiothermus silvanus type strain (VI-R2).</title>
        <authorList>
            <person name="Sikorski J."/>
            <person name="Tindall B.J."/>
            <person name="Lowry S."/>
            <person name="Lucas S."/>
            <person name="Nolan M."/>
            <person name="Copeland A."/>
            <person name="Glavina Del Rio T."/>
            <person name="Tice H."/>
            <person name="Cheng J.F."/>
            <person name="Han C."/>
            <person name="Pitluck S."/>
            <person name="Liolios K."/>
            <person name="Ivanova N."/>
            <person name="Mavromatis K."/>
            <person name="Mikhailova N."/>
            <person name="Pati A."/>
            <person name="Goodwin L."/>
            <person name="Chen A."/>
            <person name="Palaniappan K."/>
            <person name="Land M."/>
            <person name="Hauser L."/>
            <person name="Chang Y.J."/>
            <person name="Jeffries C.D."/>
            <person name="Rohde M."/>
            <person name="Goker M."/>
            <person name="Woyke T."/>
            <person name="Bristow J."/>
            <person name="Eisen J.A."/>
            <person name="Markowitz V."/>
            <person name="Hugenholtz P."/>
            <person name="Kyrpides N.C."/>
            <person name="Klenk H.P."/>
            <person name="Lapidus A."/>
        </authorList>
    </citation>
    <scope>NUCLEOTIDE SEQUENCE [LARGE SCALE GENOMIC DNA]</scope>
    <source>
        <strain evidence="5">ATCC 700542 / DSM 9946 / VI-R2</strain>
    </source>
</reference>
<feature type="domain" description="Carbohydrate kinase PfkB" evidence="3">
    <location>
        <begin position="9"/>
        <end position="301"/>
    </location>
</feature>
<dbReference type="PANTHER" id="PTHR10584">
    <property type="entry name" value="SUGAR KINASE"/>
    <property type="match status" value="1"/>
</dbReference>
<dbReference type="KEGG" id="msv:Mesil_2001"/>
<name>D7BH22_ALLS1</name>
<dbReference type="InterPro" id="IPR029056">
    <property type="entry name" value="Ribokinase-like"/>
</dbReference>
<dbReference type="STRING" id="526227.Mesil_2001"/>